<feature type="region of interest" description="Disordered" evidence="1">
    <location>
        <begin position="112"/>
        <end position="149"/>
    </location>
</feature>
<dbReference type="RefSeq" id="WP_114277994.1">
    <property type="nucleotide sequence ID" value="NZ_QPJY01000001.1"/>
</dbReference>
<comment type="caution">
    <text evidence="2">The sequence shown here is derived from an EMBL/GenBank/DDBJ whole genome shotgun (WGS) entry which is preliminary data.</text>
</comment>
<accession>A0A369CKA6</accession>
<evidence type="ECO:0000313" key="3">
    <source>
        <dbReference type="Proteomes" id="UP000252707"/>
    </source>
</evidence>
<dbReference type="AlphaFoldDB" id="A0A369CKA6"/>
<gene>
    <name evidence="2" type="ORF">DFQ59_101415</name>
</gene>
<dbReference type="Proteomes" id="UP000252707">
    <property type="component" value="Unassembled WGS sequence"/>
</dbReference>
<evidence type="ECO:0000256" key="1">
    <source>
        <dbReference type="SAM" id="MobiDB-lite"/>
    </source>
</evidence>
<protein>
    <submittedName>
        <fullName evidence="2">Uncharacterized protein</fullName>
    </submittedName>
</protein>
<evidence type="ECO:0000313" key="2">
    <source>
        <dbReference type="EMBL" id="RCX33116.1"/>
    </source>
</evidence>
<organism evidence="2 3">
    <name type="scientific">Thioalbus denitrificans</name>
    <dbReference type="NCBI Taxonomy" id="547122"/>
    <lineage>
        <taxon>Bacteria</taxon>
        <taxon>Pseudomonadati</taxon>
        <taxon>Pseudomonadota</taxon>
        <taxon>Gammaproteobacteria</taxon>
        <taxon>Chromatiales</taxon>
        <taxon>Ectothiorhodospiraceae</taxon>
        <taxon>Thioalbus</taxon>
    </lineage>
</organism>
<sequence>MKPAPARTPLKVAAYGFAPRLAQTLQLFFQGPCGGRCQLVPEEQAELVLVDIDSPEGAGRWRLTDPRNPDRPLVAVALRRPEPAPPWFLSKPIGSQAFLELLDRLEPRLRDTSASALTAPSAATTAPPDGSRGKSRSFRQAARGARTAKAARTLEAASFRHFIRSVPDADPGDARQRGHSTYDPRRHLQGHLQQACARAAASGKAQRLRGPWRDILIFPDTGEVIADLDEARLRSMTVIPVDGYGQVLLSELAAEEAEALRGASAGTPERQETFLWKVALWSSRGRLPGDTAWETPVRLRHWPNLTRLVLTPHALQLAALWVRRRCTPLEAAAALQLPRPAVFAFYSAALAVGLMEFEPGNVPASQPARPSGRSLARGLLGRILGRLRGA</sequence>
<name>A0A369CKA6_9GAMM</name>
<reference evidence="2 3" key="1">
    <citation type="submission" date="2018-07" db="EMBL/GenBank/DDBJ databases">
        <title>Genomic Encyclopedia of Type Strains, Phase IV (KMG-IV): sequencing the most valuable type-strain genomes for metagenomic binning, comparative biology and taxonomic classification.</title>
        <authorList>
            <person name="Goeker M."/>
        </authorList>
    </citation>
    <scope>NUCLEOTIDE SEQUENCE [LARGE SCALE GENOMIC DNA]</scope>
    <source>
        <strain evidence="2 3">DSM 26407</strain>
    </source>
</reference>
<feature type="compositionally biased region" description="Low complexity" evidence="1">
    <location>
        <begin position="112"/>
        <end position="128"/>
    </location>
</feature>
<keyword evidence="3" id="KW-1185">Reference proteome</keyword>
<dbReference type="EMBL" id="QPJY01000001">
    <property type="protein sequence ID" value="RCX33116.1"/>
    <property type="molecule type" value="Genomic_DNA"/>
</dbReference>
<proteinExistence type="predicted"/>
<feature type="compositionally biased region" description="Low complexity" evidence="1">
    <location>
        <begin position="139"/>
        <end position="149"/>
    </location>
</feature>
<dbReference type="OrthoDB" id="3212305at2"/>